<organism evidence="1">
    <name type="scientific">Anguilla anguilla</name>
    <name type="common">European freshwater eel</name>
    <name type="synonym">Muraena anguilla</name>
    <dbReference type="NCBI Taxonomy" id="7936"/>
    <lineage>
        <taxon>Eukaryota</taxon>
        <taxon>Metazoa</taxon>
        <taxon>Chordata</taxon>
        <taxon>Craniata</taxon>
        <taxon>Vertebrata</taxon>
        <taxon>Euteleostomi</taxon>
        <taxon>Actinopterygii</taxon>
        <taxon>Neopterygii</taxon>
        <taxon>Teleostei</taxon>
        <taxon>Anguilliformes</taxon>
        <taxon>Anguillidae</taxon>
        <taxon>Anguilla</taxon>
    </lineage>
</organism>
<name>A0A0E9SZE8_ANGAN</name>
<evidence type="ECO:0000313" key="1">
    <source>
        <dbReference type="EMBL" id="JAH46642.1"/>
    </source>
</evidence>
<reference evidence="1" key="2">
    <citation type="journal article" date="2015" name="Fish Shellfish Immunol.">
        <title>Early steps in the European eel (Anguilla anguilla)-Vibrio vulnificus interaction in the gills: Role of the RtxA13 toxin.</title>
        <authorList>
            <person name="Callol A."/>
            <person name="Pajuelo D."/>
            <person name="Ebbesson L."/>
            <person name="Teles M."/>
            <person name="MacKenzie S."/>
            <person name="Amaro C."/>
        </authorList>
    </citation>
    <scope>NUCLEOTIDE SEQUENCE</scope>
</reference>
<reference evidence="1" key="1">
    <citation type="submission" date="2014-11" db="EMBL/GenBank/DDBJ databases">
        <authorList>
            <person name="Amaro Gonzalez C."/>
        </authorList>
    </citation>
    <scope>NUCLEOTIDE SEQUENCE</scope>
</reference>
<accession>A0A0E9SZE8</accession>
<sequence>MSDAHMYALDNTEIECVQQYKYLAIWLDCDLSFRPHILNLASKLKPKLGSFIEIGLVYLWRTERRSYKPQSCQC</sequence>
<dbReference type="EMBL" id="GBXM01061935">
    <property type="protein sequence ID" value="JAH46642.1"/>
    <property type="molecule type" value="Transcribed_RNA"/>
</dbReference>
<proteinExistence type="predicted"/>
<dbReference type="AlphaFoldDB" id="A0A0E9SZE8"/>
<protein>
    <submittedName>
        <fullName evidence="1">Uncharacterized protein</fullName>
    </submittedName>
</protein>